<comment type="caution">
    <text evidence="1">The sequence shown here is derived from an EMBL/GenBank/DDBJ whole genome shotgun (WGS) entry which is preliminary data.</text>
</comment>
<evidence type="ECO:0000313" key="1">
    <source>
        <dbReference type="EMBL" id="MPN18304.1"/>
    </source>
</evidence>
<dbReference type="AlphaFoldDB" id="A0A645G2D8"/>
<dbReference type="EMBL" id="VSSQ01065610">
    <property type="protein sequence ID" value="MPN18304.1"/>
    <property type="molecule type" value="Genomic_DNA"/>
</dbReference>
<sequence length="150" mass="16016">MRVGADYAVVFDNCTGVDDAVAANARAGVHSGSGEHGAAAAYIGKATHMRVRVDEHRGFKSGAQQLAEALCPDGIVAYGGYCKCEPGAQILKRALGVYPAAEHIAACFVVRDKRGIAKCVQRTLKQRSGMRPAAEYQYTSHKTSPPFYKV</sequence>
<gene>
    <name evidence="1" type="ORF">SDC9_165664</name>
</gene>
<accession>A0A645G2D8</accession>
<proteinExistence type="predicted"/>
<name>A0A645G2D8_9ZZZZ</name>
<reference evidence="1" key="1">
    <citation type="submission" date="2019-08" db="EMBL/GenBank/DDBJ databases">
        <authorList>
            <person name="Kucharzyk K."/>
            <person name="Murdoch R.W."/>
            <person name="Higgins S."/>
            <person name="Loffler F."/>
        </authorList>
    </citation>
    <scope>NUCLEOTIDE SEQUENCE</scope>
</reference>
<organism evidence="1">
    <name type="scientific">bioreactor metagenome</name>
    <dbReference type="NCBI Taxonomy" id="1076179"/>
    <lineage>
        <taxon>unclassified sequences</taxon>
        <taxon>metagenomes</taxon>
        <taxon>ecological metagenomes</taxon>
    </lineage>
</organism>
<protein>
    <submittedName>
        <fullName evidence="1">Uncharacterized protein</fullName>
    </submittedName>
</protein>